<protein>
    <submittedName>
        <fullName evidence="1">Uncharacterized protein</fullName>
    </submittedName>
</protein>
<name>A0A1G2KUN6_9BACT</name>
<comment type="caution">
    <text evidence="1">The sequence shown here is derived from an EMBL/GenBank/DDBJ whole genome shotgun (WGS) entry which is preliminary data.</text>
</comment>
<accession>A0A1G2KUN6</accession>
<evidence type="ECO:0000313" key="2">
    <source>
        <dbReference type="Proteomes" id="UP000178510"/>
    </source>
</evidence>
<sequence length="87" mass="9907">MTLVFSPVLRQLADRNGANFFHKIILKTIASGVDFLGWVHFPDHRVLRTASKRRMFAMLEKNPKQDAIQSYLDILSHGNGQKLAGRD</sequence>
<gene>
    <name evidence="1" type="ORF">A3J58_02770</name>
</gene>
<dbReference type="EMBL" id="MHQM01000032">
    <property type="protein sequence ID" value="OHA03073.1"/>
    <property type="molecule type" value="Genomic_DNA"/>
</dbReference>
<dbReference type="AlphaFoldDB" id="A0A1G2KUN6"/>
<reference evidence="1 2" key="1">
    <citation type="journal article" date="2016" name="Nat. Commun.">
        <title>Thousands of microbial genomes shed light on interconnected biogeochemical processes in an aquifer system.</title>
        <authorList>
            <person name="Anantharaman K."/>
            <person name="Brown C.T."/>
            <person name="Hug L.A."/>
            <person name="Sharon I."/>
            <person name="Castelle C.J."/>
            <person name="Probst A.J."/>
            <person name="Thomas B.C."/>
            <person name="Singh A."/>
            <person name="Wilkins M.J."/>
            <person name="Karaoz U."/>
            <person name="Brodie E.L."/>
            <person name="Williams K.H."/>
            <person name="Hubbard S.S."/>
            <person name="Banfield J.F."/>
        </authorList>
    </citation>
    <scope>NUCLEOTIDE SEQUENCE [LARGE SCALE GENOMIC DNA]</scope>
</reference>
<proteinExistence type="predicted"/>
<dbReference type="STRING" id="1802274.A3J58_02770"/>
<organism evidence="1 2">
    <name type="scientific">Candidatus Sungbacteria bacterium RIFCSPHIGHO2_02_FULL_52_23</name>
    <dbReference type="NCBI Taxonomy" id="1802274"/>
    <lineage>
        <taxon>Bacteria</taxon>
        <taxon>Candidatus Sungiibacteriota</taxon>
    </lineage>
</organism>
<dbReference type="Proteomes" id="UP000178510">
    <property type="component" value="Unassembled WGS sequence"/>
</dbReference>
<evidence type="ECO:0000313" key="1">
    <source>
        <dbReference type="EMBL" id="OHA03073.1"/>
    </source>
</evidence>